<feature type="compositionally biased region" description="Low complexity" evidence="1">
    <location>
        <begin position="123"/>
        <end position="133"/>
    </location>
</feature>
<reference evidence="3" key="1">
    <citation type="journal article" date="2005" name="Nature">
        <title>The map-based sequence of the rice genome.</title>
        <authorList>
            <consortium name="International rice genome sequencing project (IRGSP)"/>
            <person name="Matsumoto T."/>
            <person name="Wu J."/>
            <person name="Kanamori H."/>
            <person name="Katayose Y."/>
            <person name="Fujisawa M."/>
            <person name="Namiki N."/>
            <person name="Mizuno H."/>
            <person name="Yamamoto K."/>
            <person name="Antonio B.A."/>
            <person name="Baba T."/>
            <person name="Sakata K."/>
            <person name="Nagamura Y."/>
            <person name="Aoki H."/>
            <person name="Arikawa K."/>
            <person name="Arita K."/>
            <person name="Bito T."/>
            <person name="Chiden Y."/>
            <person name="Fujitsuka N."/>
            <person name="Fukunaka R."/>
            <person name="Hamada M."/>
            <person name="Harada C."/>
            <person name="Hayashi A."/>
            <person name="Hijishita S."/>
            <person name="Honda M."/>
            <person name="Hosokawa S."/>
            <person name="Ichikawa Y."/>
            <person name="Idonuma A."/>
            <person name="Iijima M."/>
            <person name="Ikeda M."/>
            <person name="Ikeno M."/>
            <person name="Ito K."/>
            <person name="Ito S."/>
            <person name="Ito T."/>
            <person name="Ito Y."/>
            <person name="Ito Y."/>
            <person name="Iwabuchi A."/>
            <person name="Kamiya K."/>
            <person name="Karasawa W."/>
            <person name="Kurita K."/>
            <person name="Katagiri S."/>
            <person name="Kikuta A."/>
            <person name="Kobayashi H."/>
            <person name="Kobayashi N."/>
            <person name="Machita K."/>
            <person name="Maehara T."/>
            <person name="Masukawa M."/>
            <person name="Mizubayashi T."/>
            <person name="Mukai Y."/>
            <person name="Nagasaki H."/>
            <person name="Nagata Y."/>
            <person name="Naito S."/>
            <person name="Nakashima M."/>
            <person name="Nakama Y."/>
            <person name="Nakamichi Y."/>
            <person name="Nakamura M."/>
            <person name="Meguro A."/>
            <person name="Negishi M."/>
            <person name="Ohta I."/>
            <person name="Ohta T."/>
            <person name="Okamoto M."/>
            <person name="Ono N."/>
            <person name="Saji S."/>
            <person name="Sakaguchi M."/>
            <person name="Sakai K."/>
            <person name="Shibata M."/>
            <person name="Shimokawa T."/>
            <person name="Song J."/>
            <person name="Takazaki Y."/>
            <person name="Terasawa K."/>
            <person name="Tsugane M."/>
            <person name="Tsuji K."/>
            <person name="Ueda S."/>
            <person name="Waki K."/>
            <person name="Yamagata H."/>
            <person name="Yamamoto M."/>
            <person name="Yamamoto S."/>
            <person name="Yamane H."/>
            <person name="Yoshiki S."/>
            <person name="Yoshihara R."/>
            <person name="Yukawa K."/>
            <person name="Zhong H."/>
            <person name="Yano M."/>
            <person name="Yuan Q."/>
            <person name="Ouyang S."/>
            <person name="Liu J."/>
            <person name="Jones K.M."/>
            <person name="Gansberger K."/>
            <person name="Moffat K."/>
            <person name="Hill J."/>
            <person name="Bera J."/>
            <person name="Fadrosh D."/>
            <person name="Jin S."/>
            <person name="Johri S."/>
            <person name="Kim M."/>
            <person name="Overton L."/>
            <person name="Reardon M."/>
            <person name="Tsitrin T."/>
            <person name="Vuong H."/>
            <person name="Weaver B."/>
            <person name="Ciecko A."/>
            <person name="Tallon L."/>
            <person name="Jackson J."/>
            <person name="Pai G."/>
            <person name="Aken S.V."/>
            <person name="Utterback T."/>
            <person name="Reidmuller S."/>
            <person name="Feldblyum T."/>
            <person name="Hsiao J."/>
            <person name="Zismann V."/>
            <person name="Iobst S."/>
            <person name="de Vazeille A.R."/>
            <person name="Buell C.R."/>
            <person name="Ying K."/>
            <person name="Li Y."/>
            <person name="Lu T."/>
            <person name="Huang Y."/>
            <person name="Zhao Q."/>
            <person name="Feng Q."/>
            <person name="Zhang L."/>
            <person name="Zhu J."/>
            <person name="Weng Q."/>
            <person name="Mu J."/>
            <person name="Lu Y."/>
            <person name="Fan D."/>
            <person name="Liu Y."/>
            <person name="Guan J."/>
            <person name="Zhang Y."/>
            <person name="Yu S."/>
            <person name="Liu X."/>
            <person name="Zhang Y."/>
            <person name="Hong G."/>
            <person name="Han B."/>
            <person name="Choisne N."/>
            <person name="Demange N."/>
            <person name="Orjeda G."/>
            <person name="Samain S."/>
            <person name="Cattolico L."/>
            <person name="Pelletier E."/>
            <person name="Couloux A."/>
            <person name="Segurens B."/>
            <person name="Wincker P."/>
            <person name="D'Hont A."/>
            <person name="Scarpelli C."/>
            <person name="Weissenbach J."/>
            <person name="Salanoubat M."/>
            <person name="Quetier F."/>
            <person name="Yu Y."/>
            <person name="Kim H.R."/>
            <person name="Rambo T."/>
            <person name="Currie J."/>
            <person name="Collura K."/>
            <person name="Luo M."/>
            <person name="Yang T."/>
            <person name="Ammiraju J.S.S."/>
            <person name="Engler F."/>
            <person name="Soderlund C."/>
            <person name="Wing R.A."/>
            <person name="Palmer L.E."/>
            <person name="de la Bastide M."/>
            <person name="Spiegel L."/>
            <person name="Nascimento L."/>
            <person name="Zutavern T."/>
            <person name="O'Shaughnessy A."/>
            <person name="Dike S."/>
            <person name="Dedhia N."/>
            <person name="Preston R."/>
            <person name="Balija V."/>
            <person name="McCombie W.R."/>
            <person name="Chow T."/>
            <person name="Chen H."/>
            <person name="Chung M."/>
            <person name="Chen C."/>
            <person name="Shaw J."/>
            <person name="Wu H."/>
            <person name="Hsiao K."/>
            <person name="Chao Y."/>
            <person name="Chu M."/>
            <person name="Cheng C."/>
            <person name="Hour A."/>
            <person name="Lee P."/>
            <person name="Lin S."/>
            <person name="Lin Y."/>
            <person name="Liou J."/>
            <person name="Liu S."/>
            <person name="Hsing Y."/>
            <person name="Raghuvanshi S."/>
            <person name="Mohanty A."/>
            <person name="Bharti A.K."/>
            <person name="Gaur A."/>
            <person name="Gupta V."/>
            <person name="Kumar D."/>
            <person name="Ravi V."/>
            <person name="Vij S."/>
            <person name="Kapur A."/>
            <person name="Khurana P."/>
            <person name="Khurana P."/>
            <person name="Khurana J.P."/>
            <person name="Tyagi A.K."/>
            <person name="Gaikwad K."/>
            <person name="Singh A."/>
            <person name="Dalal V."/>
            <person name="Srivastava S."/>
            <person name="Dixit A."/>
            <person name="Pal A.K."/>
            <person name="Ghazi I.A."/>
            <person name="Yadav M."/>
            <person name="Pandit A."/>
            <person name="Bhargava A."/>
            <person name="Sureshbabu K."/>
            <person name="Batra K."/>
            <person name="Sharma T.R."/>
            <person name="Mohapatra T."/>
            <person name="Singh N.K."/>
            <person name="Messing J."/>
            <person name="Nelson A.B."/>
            <person name="Fuks G."/>
            <person name="Kavchok S."/>
            <person name="Keizer G."/>
            <person name="Linton E."/>
            <person name="Llaca V."/>
            <person name="Song R."/>
            <person name="Tanyolac B."/>
            <person name="Young S."/>
            <person name="Ho-Il K."/>
            <person name="Hahn J.H."/>
            <person name="Sangsakoo G."/>
            <person name="Vanavichit A."/>
            <person name="de Mattos Luiz.A.T."/>
            <person name="Zimmer P.D."/>
            <person name="Malone G."/>
            <person name="Dellagostin O."/>
            <person name="de Oliveira A.C."/>
            <person name="Bevan M."/>
            <person name="Bancroft I."/>
            <person name="Minx P."/>
            <person name="Cordum H."/>
            <person name="Wilson R."/>
            <person name="Cheng Z."/>
            <person name="Jin W."/>
            <person name="Jiang J."/>
            <person name="Leong S.A."/>
            <person name="Iwama H."/>
            <person name="Gojobori T."/>
            <person name="Itoh T."/>
            <person name="Niimura Y."/>
            <person name="Fujii Y."/>
            <person name="Habara T."/>
            <person name="Sakai H."/>
            <person name="Sato Y."/>
            <person name="Wilson G."/>
            <person name="Kumar K."/>
            <person name="McCouch S."/>
            <person name="Juretic N."/>
            <person name="Hoen D."/>
            <person name="Wright S."/>
            <person name="Bruskiewich R."/>
            <person name="Bureau T."/>
            <person name="Miyao A."/>
            <person name="Hirochika H."/>
            <person name="Nishikawa T."/>
            <person name="Kadowaki K."/>
            <person name="Sugiura M."/>
            <person name="Burr B."/>
            <person name="Sasaki T."/>
        </authorList>
    </citation>
    <scope>NUCLEOTIDE SEQUENCE [LARGE SCALE GENOMIC DNA]</scope>
    <source>
        <strain evidence="3">cv. Nipponbare</strain>
    </source>
</reference>
<dbReference type="EMBL" id="AP005709">
    <property type="protein sequence ID" value="BAD17545.1"/>
    <property type="molecule type" value="Genomic_DNA"/>
</dbReference>
<reference evidence="3" key="2">
    <citation type="journal article" date="2008" name="Nucleic Acids Res.">
        <title>The rice annotation project database (RAP-DB): 2008 update.</title>
        <authorList>
            <consortium name="The rice annotation project (RAP)"/>
        </authorList>
    </citation>
    <scope>GENOME REANNOTATION</scope>
    <source>
        <strain evidence="3">cv. Nipponbare</strain>
    </source>
</reference>
<organism evidence="2 3">
    <name type="scientific">Oryza sativa subsp. japonica</name>
    <name type="common">Rice</name>
    <dbReference type="NCBI Taxonomy" id="39947"/>
    <lineage>
        <taxon>Eukaryota</taxon>
        <taxon>Viridiplantae</taxon>
        <taxon>Streptophyta</taxon>
        <taxon>Embryophyta</taxon>
        <taxon>Tracheophyta</taxon>
        <taxon>Spermatophyta</taxon>
        <taxon>Magnoliopsida</taxon>
        <taxon>Liliopsida</taxon>
        <taxon>Poales</taxon>
        <taxon>Poaceae</taxon>
        <taxon>BOP clade</taxon>
        <taxon>Oryzoideae</taxon>
        <taxon>Oryzeae</taxon>
        <taxon>Oryzinae</taxon>
        <taxon>Oryza</taxon>
        <taxon>Oryza sativa</taxon>
    </lineage>
</organism>
<dbReference type="AlphaFoldDB" id="Q6YXA8"/>
<feature type="region of interest" description="Disordered" evidence="1">
    <location>
        <begin position="1"/>
        <end position="20"/>
    </location>
</feature>
<name>Q6YXA8_ORYSJ</name>
<feature type="compositionally biased region" description="Basic residues" evidence="1">
    <location>
        <begin position="142"/>
        <end position="153"/>
    </location>
</feature>
<proteinExistence type="predicted"/>
<feature type="compositionally biased region" description="Basic and acidic residues" evidence="1">
    <location>
        <begin position="76"/>
        <end position="92"/>
    </location>
</feature>
<evidence type="ECO:0000313" key="2">
    <source>
        <dbReference type="EMBL" id="BAD17545.1"/>
    </source>
</evidence>
<dbReference type="Proteomes" id="UP000000763">
    <property type="component" value="Chromosome 9"/>
</dbReference>
<gene>
    <name evidence="2" type="primary">P0646B04.26</name>
</gene>
<accession>Q6YXA8</accession>
<evidence type="ECO:0000313" key="3">
    <source>
        <dbReference type="Proteomes" id="UP000000763"/>
    </source>
</evidence>
<sequence length="268" mass="29414">MTMGLSGGRQLERRRRQGAQRRWIRWRGGRRRRIRMRAAAANLEAGGLRRRIRRSGGLRRRIRRQEGCGGASGSREGYDDRRGYQKRDDPSARRNLNPPPQIPSAVFGKTMLAFRHSSHGGRRSSCLSSSSSERSWREAAARPRRPPHRRRSPHYLPQCRAAAVSSGPGEEAAARIWSVLAVLQNDGGGAVDLKMVAAVARPRPPSSPATAAWIGAGPEVVGVDGVPARESRSASSARRVLVLASLINGPRAQLFERGSHSFAGNRRS</sequence>
<evidence type="ECO:0000256" key="1">
    <source>
        <dbReference type="SAM" id="MobiDB-lite"/>
    </source>
</evidence>
<protein>
    <submittedName>
        <fullName evidence="2">Uncharacterized protein</fullName>
    </submittedName>
</protein>
<feature type="region of interest" description="Disordered" evidence="1">
    <location>
        <begin position="55"/>
        <end position="153"/>
    </location>
</feature>